<protein>
    <submittedName>
        <fullName evidence="2">Uncharacterized protein</fullName>
    </submittedName>
</protein>
<dbReference type="AlphaFoldDB" id="Q1JXW0"/>
<gene>
    <name evidence="2" type="ORF">Dace_1110</name>
</gene>
<evidence type="ECO:0000313" key="3">
    <source>
        <dbReference type="Proteomes" id="UP000005695"/>
    </source>
</evidence>
<sequence>MTSLTLVTRKDAKKHTPCPRLPEADSFRSTAFHRARKTRAAPSDSSSLFSGEPPLHSSDGKGEQTPNLSLLLFRGGPCNAAGARIMRCETEGQTV</sequence>
<evidence type="ECO:0000313" key="2">
    <source>
        <dbReference type="EMBL" id="EAT15033.1"/>
    </source>
</evidence>
<dbReference type="Proteomes" id="UP000005695">
    <property type="component" value="Unassembled WGS sequence"/>
</dbReference>
<evidence type="ECO:0000256" key="1">
    <source>
        <dbReference type="SAM" id="MobiDB-lite"/>
    </source>
</evidence>
<dbReference type="EMBL" id="AAEW02000014">
    <property type="protein sequence ID" value="EAT15033.1"/>
    <property type="molecule type" value="Genomic_DNA"/>
</dbReference>
<organism evidence="2 3">
    <name type="scientific">Desulfuromonas acetoxidans (strain DSM 684 / 11070)</name>
    <dbReference type="NCBI Taxonomy" id="281689"/>
    <lineage>
        <taxon>Bacteria</taxon>
        <taxon>Pseudomonadati</taxon>
        <taxon>Thermodesulfobacteriota</taxon>
        <taxon>Desulfuromonadia</taxon>
        <taxon>Desulfuromonadales</taxon>
        <taxon>Desulfuromonadaceae</taxon>
        <taxon>Desulfuromonas</taxon>
    </lineage>
</organism>
<comment type="caution">
    <text evidence="2">The sequence shown here is derived from an EMBL/GenBank/DDBJ whole genome shotgun (WGS) entry which is preliminary data.</text>
</comment>
<reference evidence="2" key="1">
    <citation type="submission" date="2006-05" db="EMBL/GenBank/DDBJ databases">
        <title>Annotation of the draft genome assembly of Desulfuromonas acetoxidans DSM 684.</title>
        <authorList>
            <consortium name="US DOE Joint Genome Institute (JGI-ORNL)"/>
            <person name="Larimer F."/>
            <person name="Land M."/>
            <person name="Hauser L."/>
        </authorList>
    </citation>
    <scope>NUCLEOTIDE SEQUENCE [LARGE SCALE GENOMIC DNA]</scope>
    <source>
        <strain evidence="2">DSM 684</strain>
    </source>
</reference>
<proteinExistence type="predicted"/>
<keyword evidence="3" id="KW-1185">Reference proteome</keyword>
<accession>Q1JXW0</accession>
<name>Q1JXW0_DESA6</name>
<feature type="region of interest" description="Disordered" evidence="1">
    <location>
        <begin position="1"/>
        <end position="68"/>
    </location>
</feature>
<reference evidence="2" key="2">
    <citation type="submission" date="2006-05" db="EMBL/GenBank/DDBJ databases">
        <title>Sequencing of the draft genome and assembly of Desulfuromonas acetoxidans DSM 684.</title>
        <authorList>
            <consortium name="US DOE Joint Genome Institute (JGI-PGF)"/>
            <person name="Copeland A."/>
            <person name="Lucas S."/>
            <person name="Lapidus A."/>
            <person name="Barry K."/>
            <person name="Detter J.C."/>
            <person name="Glavina del Rio T."/>
            <person name="Hammon N."/>
            <person name="Israni S."/>
            <person name="Dalin E."/>
            <person name="Tice H."/>
            <person name="Bruce D."/>
            <person name="Pitluck S."/>
            <person name="Richardson P."/>
        </authorList>
    </citation>
    <scope>NUCLEOTIDE SEQUENCE [LARGE SCALE GENOMIC DNA]</scope>
    <source>
        <strain evidence="2">DSM 684</strain>
    </source>
</reference>